<dbReference type="Pfam" id="PF05552">
    <property type="entry name" value="MS_channel_1st_1"/>
    <property type="match status" value="1"/>
</dbReference>
<comment type="subunit">
    <text evidence="7">Homoheptamer.</text>
</comment>
<comment type="similarity">
    <text evidence="2 7">Belongs to the MscS (TC 1.A.23) family.</text>
</comment>
<dbReference type="GO" id="GO:0005886">
    <property type="term" value="C:plasma membrane"/>
    <property type="evidence" value="ECO:0007669"/>
    <property type="project" value="UniProtKB-SubCell"/>
</dbReference>
<protein>
    <recommendedName>
        <fullName evidence="7">Small-conductance mechanosensitive channel</fullName>
    </recommendedName>
</protein>
<keyword evidence="4 7" id="KW-0812">Transmembrane</keyword>
<evidence type="ECO:0000256" key="5">
    <source>
        <dbReference type="ARBA" id="ARBA00022989"/>
    </source>
</evidence>
<evidence type="ECO:0000256" key="7">
    <source>
        <dbReference type="RuleBase" id="RU369025"/>
    </source>
</evidence>
<evidence type="ECO:0000259" key="9">
    <source>
        <dbReference type="Pfam" id="PF21082"/>
    </source>
</evidence>
<evidence type="ECO:0000256" key="4">
    <source>
        <dbReference type="ARBA" id="ARBA00022692"/>
    </source>
</evidence>
<dbReference type="Gene3D" id="1.10.287.1260">
    <property type="match status" value="1"/>
</dbReference>
<dbReference type="Gene3D" id="3.30.70.100">
    <property type="match status" value="1"/>
</dbReference>
<dbReference type="Pfam" id="PF00924">
    <property type="entry name" value="MS_channel_2nd"/>
    <property type="match status" value="1"/>
</dbReference>
<dbReference type="SUPFAM" id="SSF82689">
    <property type="entry name" value="Mechanosensitive channel protein MscS (YggB), C-terminal domain"/>
    <property type="match status" value="1"/>
</dbReference>
<keyword evidence="7" id="KW-0406">Ion transport</keyword>
<sequence>MHSRETRRAVYSRGLPARDTRRALCLQHRNPVMFLDQLHPERWTFLWNALSTLSLKLSAALALLVAGWWLSKRVGNWLNRLLSNKERVDDTLRPILCDVAVWGIRIVAIVGALSQLGIETASIVAVLGAAGLAIGLALQGTMQNIAAGIMLLLLRPFKVGDYIDGGSGVAGTVEEVGLFMTRLTKPDGICEYVPNSALWGSSIRNYTRNPTRRLDLEVEVSVHDDIDRALAALHALAVADPDVLQDPAPDVMVMRFDDSTAVANMRVWTHTDKFWTMRWRLARQVRKTLADADCALPIRTRELHIVHDAARRADDTRVRVS</sequence>
<dbReference type="EMBL" id="CP000379">
    <property type="protein sequence ID" value="ABF79864.1"/>
    <property type="molecule type" value="Genomic_DNA"/>
</dbReference>
<feature type="domain" description="Mechanosensitive ion channel transmembrane helices 2/3" evidence="10">
    <location>
        <begin position="106"/>
        <end position="139"/>
    </location>
</feature>
<evidence type="ECO:0000256" key="2">
    <source>
        <dbReference type="ARBA" id="ARBA00008017"/>
    </source>
</evidence>
<evidence type="ECO:0000259" key="8">
    <source>
        <dbReference type="Pfam" id="PF00924"/>
    </source>
</evidence>
<keyword evidence="7" id="KW-0407">Ion channel</keyword>
<evidence type="ECO:0000313" key="11">
    <source>
        <dbReference type="EMBL" id="ABF79864.1"/>
    </source>
</evidence>
<dbReference type="InterPro" id="IPR008910">
    <property type="entry name" value="MSC_TM_helix"/>
</dbReference>
<feature type="transmembrane region" description="Helical" evidence="7">
    <location>
        <begin position="45"/>
        <end position="70"/>
    </location>
</feature>
<dbReference type="SUPFAM" id="SSF50182">
    <property type="entry name" value="Sm-like ribonucleoproteins"/>
    <property type="match status" value="1"/>
</dbReference>
<feature type="transmembrane region" description="Helical" evidence="7">
    <location>
        <begin position="91"/>
        <end position="114"/>
    </location>
</feature>
<dbReference type="InterPro" id="IPR023408">
    <property type="entry name" value="MscS_beta-dom_sf"/>
</dbReference>
<feature type="domain" description="Mechanosensitive ion channel MscS C-terminal" evidence="9">
    <location>
        <begin position="216"/>
        <end position="292"/>
    </location>
</feature>
<gene>
    <name evidence="11" type="ordered locus">Bcen_4989</name>
</gene>
<keyword evidence="7" id="KW-0997">Cell inner membrane</keyword>
<comment type="subcellular location">
    <subcellularLocation>
        <location evidence="7">Cell inner membrane</location>
        <topology evidence="7">Multi-pass membrane protein</topology>
    </subcellularLocation>
    <subcellularLocation>
        <location evidence="1">Cell membrane</location>
        <topology evidence="1">Multi-pass membrane protein</topology>
    </subcellularLocation>
</comment>
<keyword evidence="7" id="KW-0813">Transport</keyword>
<dbReference type="Pfam" id="PF21082">
    <property type="entry name" value="MS_channel_3rd"/>
    <property type="match status" value="1"/>
</dbReference>
<keyword evidence="5 7" id="KW-1133">Transmembrane helix</keyword>
<dbReference type="InterPro" id="IPR006685">
    <property type="entry name" value="MscS_channel_2nd"/>
</dbReference>
<accession>A0A0H2XZA3</accession>
<feature type="transmembrane region" description="Helical" evidence="7">
    <location>
        <begin position="120"/>
        <end position="138"/>
    </location>
</feature>
<dbReference type="SUPFAM" id="SSF82861">
    <property type="entry name" value="Mechanosensitive channel protein MscS (YggB), transmembrane region"/>
    <property type="match status" value="1"/>
</dbReference>
<name>A0A0H2XZA3_BURO1</name>
<dbReference type="GO" id="GO:0008381">
    <property type="term" value="F:mechanosensitive monoatomic ion channel activity"/>
    <property type="evidence" value="ECO:0007669"/>
    <property type="project" value="InterPro"/>
</dbReference>
<organism evidence="11">
    <name type="scientific">Burkholderia orbicola (strain AU 1054)</name>
    <dbReference type="NCBI Taxonomy" id="331271"/>
    <lineage>
        <taxon>Bacteria</taxon>
        <taxon>Pseudomonadati</taxon>
        <taxon>Pseudomonadota</taxon>
        <taxon>Betaproteobacteria</taxon>
        <taxon>Burkholderiales</taxon>
        <taxon>Burkholderiaceae</taxon>
        <taxon>Burkholderia</taxon>
        <taxon>Burkholderia cepacia complex</taxon>
        <taxon>Burkholderia orbicola</taxon>
    </lineage>
</organism>
<dbReference type="Gene3D" id="2.30.30.60">
    <property type="match status" value="1"/>
</dbReference>
<dbReference type="Pfam" id="PF21088">
    <property type="entry name" value="MS_channel_1st"/>
    <property type="match status" value="1"/>
</dbReference>
<evidence type="ECO:0000259" key="10">
    <source>
        <dbReference type="Pfam" id="PF21088"/>
    </source>
</evidence>
<proteinExistence type="inferred from homology"/>
<dbReference type="PANTHER" id="PTHR30221:SF1">
    <property type="entry name" value="SMALL-CONDUCTANCE MECHANOSENSITIVE CHANNEL"/>
    <property type="match status" value="1"/>
</dbReference>
<dbReference type="InterPro" id="IPR045275">
    <property type="entry name" value="MscS_archaea/bacteria_type"/>
</dbReference>
<dbReference type="InterPro" id="IPR011066">
    <property type="entry name" value="MscS_channel_C_sf"/>
</dbReference>
<evidence type="ECO:0000256" key="1">
    <source>
        <dbReference type="ARBA" id="ARBA00004651"/>
    </source>
</evidence>
<evidence type="ECO:0000256" key="3">
    <source>
        <dbReference type="ARBA" id="ARBA00022475"/>
    </source>
</evidence>
<dbReference type="InterPro" id="IPR049142">
    <property type="entry name" value="MS_channel_1st"/>
</dbReference>
<keyword evidence="6 7" id="KW-0472">Membrane</keyword>
<dbReference type="HOGENOM" id="CLU_037945_1_1_4"/>
<dbReference type="PANTHER" id="PTHR30221">
    <property type="entry name" value="SMALL-CONDUCTANCE MECHANOSENSITIVE CHANNEL"/>
    <property type="match status" value="1"/>
</dbReference>
<comment type="caution">
    <text evidence="7">Lacks conserved residue(s) required for the propagation of feature annotation.</text>
</comment>
<dbReference type="InterPro" id="IPR011014">
    <property type="entry name" value="MscS_channel_TM-2"/>
</dbReference>
<reference evidence="11" key="1">
    <citation type="submission" date="2006-05" db="EMBL/GenBank/DDBJ databases">
        <title>Complete sequence of chromosome 2 of Burkholderia cenocepacia AU 1054.</title>
        <authorList>
            <consortium name="US DOE Joint Genome Institute"/>
            <person name="Copeland A."/>
            <person name="Lucas S."/>
            <person name="Lapidus A."/>
            <person name="Barry K."/>
            <person name="Detter J.C."/>
            <person name="Glavina del Rio T."/>
            <person name="Hammon N."/>
            <person name="Israni S."/>
            <person name="Dalin E."/>
            <person name="Tice H."/>
            <person name="Pitluck S."/>
            <person name="Chain P."/>
            <person name="Malfatti S."/>
            <person name="Shin M."/>
            <person name="Vergez L."/>
            <person name="Schmutz J."/>
            <person name="Larimer F."/>
            <person name="Land M."/>
            <person name="Hauser L."/>
            <person name="Kyrpides N."/>
            <person name="Lykidis A."/>
            <person name="LiPuma J.J."/>
            <person name="Konstantinidis K."/>
            <person name="Tiedje J.M."/>
            <person name="Richardson P."/>
        </authorList>
    </citation>
    <scope>NUCLEOTIDE SEQUENCE [LARGE SCALE GENOMIC DNA]</scope>
    <source>
        <strain evidence="11">AU 1054</strain>
    </source>
</reference>
<keyword evidence="3" id="KW-1003">Cell membrane</keyword>
<dbReference type="InterPro" id="IPR049278">
    <property type="entry name" value="MS_channel_C"/>
</dbReference>
<evidence type="ECO:0000256" key="6">
    <source>
        <dbReference type="ARBA" id="ARBA00023136"/>
    </source>
</evidence>
<feature type="domain" description="Mechanosensitive ion channel MscS" evidence="8">
    <location>
        <begin position="141"/>
        <end position="208"/>
    </location>
</feature>
<comment type="function">
    <text evidence="7">Mechanosensitive channel that participates in the regulation of osmotic pressure changes within the cell, opening in response to stretch forces in the membrane lipid bilayer, without the need for other proteins. Contributes to normal resistance to hypoosmotic shock. Forms an ion channel of 1.0 nanosiemens conductance with a slight preference for anions.</text>
</comment>
<dbReference type="InterPro" id="IPR010920">
    <property type="entry name" value="LSM_dom_sf"/>
</dbReference>
<dbReference type="AlphaFoldDB" id="A0A0H2XZA3"/>